<keyword evidence="4" id="KW-0813">Transport</keyword>
<dbReference type="GO" id="GO:0032511">
    <property type="term" value="P:late endosome to vacuole transport via multivesicular body sorting pathway"/>
    <property type="evidence" value="ECO:0007669"/>
    <property type="project" value="InterPro"/>
</dbReference>
<evidence type="ECO:0000256" key="5">
    <source>
        <dbReference type="ARBA" id="ARBA00022490"/>
    </source>
</evidence>
<feature type="domain" description="Vta1 C-terminal" evidence="11">
    <location>
        <begin position="281"/>
        <end position="317"/>
    </location>
</feature>
<evidence type="ECO:0000313" key="12">
    <source>
        <dbReference type="EMBL" id="CAG9858477.1"/>
    </source>
</evidence>
<dbReference type="PANTHER" id="PTHR46009:SF1">
    <property type="entry name" value="VACUOLAR PROTEIN SORTING-ASSOCIATED PROTEIN VTA1 HOMOLOG"/>
    <property type="match status" value="1"/>
</dbReference>
<dbReference type="InterPro" id="IPR023175">
    <property type="entry name" value="Vta1/CALS_N_sf"/>
</dbReference>
<dbReference type="InterPro" id="IPR041212">
    <property type="entry name" value="Vta1_C"/>
</dbReference>
<dbReference type="PANTHER" id="PTHR46009">
    <property type="entry name" value="VACUOLAR PROTEIN SORTING-ASSOCIATED PROTEIN VTA1 HOMOLOG"/>
    <property type="match status" value="1"/>
</dbReference>
<evidence type="ECO:0000256" key="8">
    <source>
        <dbReference type="ARBA" id="ARBA00023136"/>
    </source>
</evidence>
<feature type="compositionally biased region" description="Pro residues" evidence="9">
    <location>
        <begin position="210"/>
        <end position="225"/>
    </location>
</feature>
<keyword evidence="8" id="KW-0472">Membrane</keyword>
<evidence type="ECO:0000256" key="6">
    <source>
        <dbReference type="ARBA" id="ARBA00022753"/>
    </source>
</evidence>
<proteinExistence type="inferred from homology"/>
<feature type="domain" description="Vta1/callose synthase N-terminal" evidence="10">
    <location>
        <begin position="14"/>
        <end position="156"/>
    </location>
</feature>
<dbReference type="Pfam" id="PF04652">
    <property type="entry name" value="Vta1"/>
    <property type="match status" value="1"/>
</dbReference>
<organism evidence="12 13">
    <name type="scientific">Phyllotreta striolata</name>
    <name type="common">Striped flea beetle</name>
    <name type="synonym">Crioceris striolata</name>
    <dbReference type="NCBI Taxonomy" id="444603"/>
    <lineage>
        <taxon>Eukaryota</taxon>
        <taxon>Metazoa</taxon>
        <taxon>Ecdysozoa</taxon>
        <taxon>Arthropoda</taxon>
        <taxon>Hexapoda</taxon>
        <taxon>Insecta</taxon>
        <taxon>Pterygota</taxon>
        <taxon>Neoptera</taxon>
        <taxon>Endopterygota</taxon>
        <taxon>Coleoptera</taxon>
        <taxon>Polyphaga</taxon>
        <taxon>Cucujiformia</taxon>
        <taxon>Chrysomeloidea</taxon>
        <taxon>Chrysomelidae</taxon>
        <taxon>Galerucinae</taxon>
        <taxon>Alticini</taxon>
        <taxon>Phyllotreta</taxon>
    </lineage>
</organism>
<keyword evidence="7" id="KW-0653">Protein transport</keyword>
<keyword evidence="13" id="KW-1185">Reference proteome</keyword>
<evidence type="ECO:0000256" key="3">
    <source>
        <dbReference type="ARBA" id="ARBA00007895"/>
    </source>
</evidence>
<comment type="similarity">
    <text evidence="3">Belongs to the VTA1 family.</text>
</comment>
<dbReference type="Gene3D" id="1.25.40.270">
    <property type="entry name" value="Vacuolar protein sorting-associated protein vta1"/>
    <property type="match status" value="1"/>
</dbReference>
<dbReference type="GO" id="GO:0010008">
    <property type="term" value="C:endosome membrane"/>
    <property type="evidence" value="ECO:0007669"/>
    <property type="project" value="UniProtKB-SubCell"/>
</dbReference>
<feature type="compositionally biased region" description="Pro residues" evidence="9">
    <location>
        <begin position="259"/>
        <end position="270"/>
    </location>
</feature>
<evidence type="ECO:0000259" key="11">
    <source>
        <dbReference type="Pfam" id="PF18097"/>
    </source>
</evidence>
<evidence type="ECO:0000313" key="13">
    <source>
        <dbReference type="Proteomes" id="UP001153712"/>
    </source>
</evidence>
<comment type="subcellular location">
    <subcellularLocation>
        <location evidence="2">Cytoplasm</location>
    </subcellularLocation>
    <subcellularLocation>
        <location evidence="1">Endosome membrane</location>
        <topology evidence="1">Peripheral membrane protein</topology>
    </subcellularLocation>
</comment>
<dbReference type="Gene3D" id="1.20.5.420">
    <property type="entry name" value="Immunoglobulin FC, subunit C"/>
    <property type="match status" value="1"/>
</dbReference>
<protein>
    <submittedName>
        <fullName evidence="12">Uncharacterized protein</fullName>
    </submittedName>
</protein>
<dbReference type="GO" id="GO:0015031">
    <property type="term" value="P:protein transport"/>
    <property type="evidence" value="ECO:0007669"/>
    <property type="project" value="UniProtKB-KW"/>
</dbReference>
<evidence type="ECO:0000256" key="1">
    <source>
        <dbReference type="ARBA" id="ARBA00004481"/>
    </source>
</evidence>
<evidence type="ECO:0000259" key="10">
    <source>
        <dbReference type="Pfam" id="PF04652"/>
    </source>
</evidence>
<accession>A0A9N9TQM0</accession>
<dbReference type="OrthoDB" id="391137at2759"/>
<reference evidence="12" key="1">
    <citation type="submission" date="2022-01" db="EMBL/GenBank/DDBJ databases">
        <authorList>
            <person name="King R."/>
        </authorList>
    </citation>
    <scope>NUCLEOTIDE SEQUENCE</scope>
</reference>
<dbReference type="Proteomes" id="UP001153712">
    <property type="component" value="Chromosome 2"/>
</dbReference>
<evidence type="ECO:0000256" key="7">
    <source>
        <dbReference type="ARBA" id="ARBA00022927"/>
    </source>
</evidence>
<dbReference type="GO" id="GO:0005771">
    <property type="term" value="C:multivesicular body"/>
    <property type="evidence" value="ECO:0007669"/>
    <property type="project" value="TreeGrafter"/>
</dbReference>
<sequence>MVQFPPVTPEVKPIAHLLKLADEHEERNIVVTYWARMAGCLLALQLVPGHKSPATSELMRALLDWLEQTKKANLDNEGITSETTAQALIEEYALRLFGFADQQDQAQVFNKNTVKTFYTAGILMDVLDQFGPLPDDIREKRKYAKWKAAYIHNCLKAGETPLSGPPRSYNEDNDNDGIVHNSQLTQEELSTYTKYTGPVSFDDEKKPETPASPPPEIPFMPPKPIVPGSADNSPVNPVAPEKPKTPPAVTPPEAFVPFVPTPTPAAPAPKPSASGYTPPADVIQKAQKYSKFATSALNYDDVKNAVDYLQKAMNLLQCGSEE</sequence>
<dbReference type="Pfam" id="PF18097">
    <property type="entry name" value="Vta1_C"/>
    <property type="match status" value="1"/>
</dbReference>
<evidence type="ECO:0000256" key="2">
    <source>
        <dbReference type="ARBA" id="ARBA00004496"/>
    </source>
</evidence>
<evidence type="ECO:0000256" key="9">
    <source>
        <dbReference type="SAM" id="MobiDB-lite"/>
    </source>
</evidence>
<dbReference type="EMBL" id="OU900095">
    <property type="protein sequence ID" value="CAG9858477.1"/>
    <property type="molecule type" value="Genomic_DNA"/>
</dbReference>
<gene>
    <name evidence="12" type="ORF">PHYEVI_LOCUS4866</name>
</gene>
<dbReference type="InterPro" id="IPR039431">
    <property type="entry name" value="Vta1/CALS_N"/>
</dbReference>
<name>A0A9N9TQM0_PHYSR</name>
<keyword evidence="6" id="KW-0967">Endosome</keyword>
<dbReference type="AlphaFoldDB" id="A0A9N9TQM0"/>
<keyword evidence="5" id="KW-0963">Cytoplasm</keyword>
<feature type="region of interest" description="Disordered" evidence="9">
    <location>
        <begin position="196"/>
        <end position="279"/>
    </location>
</feature>
<dbReference type="InterPro" id="IPR044538">
    <property type="entry name" value="Vta1-like"/>
</dbReference>
<evidence type="ECO:0000256" key="4">
    <source>
        <dbReference type="ARBA" id="ARBA00022448"/>
    </source>
</evidence>